<comment type="cofactor">
    <cofactor evidence="1">
        <name>Mg(2+)</name>
        <dbReference type="ChEBI" id="CHEBI:18420"/>
    </cofactor>
</comment>
<evidence type="ECO:0000256" key="5">
    <source>
        <dbReference type="ARBA" id="ARBA00020020"/>
    </source>
</evidence>
<evidence type="ECO:0000256" key="3">
    <source>
        <dbReference type="ARBA" id="ARBA00012417"/>
    </source>
</evidence>
<dbReference type="SUPFAM" id="SSF81301">
    <property type="entry name" value="Nucleotidyltransferase"/>
    <property type="match status" value="1"/>
</dbReference>
<keyword evidence="26" id="KW-0378">Hydrolase</keyword>
<evidence type="ECO:0000256" key="14">
    <source>
        <dbReference type="ARBA" id="ARBA00023053"/>
    </source>
</evidence>
<dbReference type="SMART" id="SM00278">
    <property type="entry name" value="HhH1"/>
    <property type="match status" value="3"/>
</dbReference>
<dbReference type="Gene3D" id="1.10.150.110">
    <property type="entry name" value="DNA polymerase beta, N-terminal domain-like"/>
    <property type="match status" value="1"/>
</dbReference>
<dbReference type="InterPro" id="IPR003141">
    <property type="entry name" value="Pol/His_phosphatase_N"/>
</dbReference>
<evidence type="ECO:0000256" key="22">
    <source>
        <dbReference type="SAM" id="MobiDB-lite"/>
    </source>
</evidence>
<keyword evidence="12" id="KW-0832">Ubl conjugation</keyword>
<accession>A0A810KXB8</accession>
<evidence type="ECO:0000256" key="17">
    <source>
        <dbReference type="ARBA" id="ARBA00035726"/>
    </source>
</evidence>
<dbReference type="EC" id="4.2.99.18" evidence="4"/>
<reference evidence="26" key="1">
    <citation type="submission" date="2020-08" db="EMBL/GenBank/DDBJ databases">
        <title>Whole genome shotgun sequence of Actinocatenispora sera NBRC 101916.</title>
        <authorList>
            <person name="Komaki H."/>
            <person name="Tamura T."/>
        </authorList>
    </citation>
    <scope>NUCLEOTIDE SEQUENCE</scope>
    <source>
        <strain evidence="26">NBRC 101916</strain>
    </source>
</reference>
<dbReference type="GO" id="GO:0003887">
    <property type="term" value="F:DNA-directed DNA polymerase activity"/>
    <property type="evidence" value="ECO:0007669"/>
    <property type="project" value="UniProtKB-KW"/>
</dbReference>
<dbReference type="InterPro" id="IPR037160">
    <property type="entry name" value="DNA_Pol_thumb_sf"/>
</dbReference>
<dbReference type="InterPro" id="IPR050243">
    <property type="entry name" value="PHP_phosphatase"/>
</dbReference>
<dbReference type="OrthoDB" id="9808747at2"/>
<dbReference type="InterPro" id="IPR016195">
    <property type="entry name" value="Pol/histidinol_Pase-like"/>
</dbReference>
<comment type="catalytic activity">
    <reaction evidence="21">
        <text>DNA(n) + a 2'-deoxyribonucleoside 5'-triphosphate = DNA(n+1) + diphosphate</text>
        <dbReference type="Rhea" id="RHEA:22508"/>
        <dbReference type="Rhea" id="RHEA-COMP:17339"/>
        <dbReference type="Rhea" id="RHEA-COMP:17340"/>
        <dbReference type="ChEBI" id="CHEBI:33019"/>
        <dbReference type="ChEBI" id="CHEBI:61560"/>
        <dbReference type="ChEBI" id="CHEBI:173112"/>
        <dbReference type="EC" id="2.7.7.7"/>
    </reaction>
</comment>
<dbReference type="InterPro" id="IPR002008">
    <property type="entry name" value="DNA_pol_X_beta-like"/>
</dbReference>
<comment type="subcellular location">
    <subcellularLocation>
        <location evidence="2">Cytoplasm</location>
    </subcellularLocation>
</comment>
<evidence type="ECO:0000256" key="20">
    <source>
        <dbReference type="ARBA" id="ARBA00045548"/>
    </source>
</evidence>
<dbReference type="InterPro" id="IPR047967">
    <property type="entry name" value="PolX_PHP"/>
</dbReference>
<dbReference type="CDD" id="cd00141">
    <property type="entry name" value="NT_POLXc"/>
    <property type="match status" value="1"/>
</dbReference>
<dbReference type="CDD" id="cd07436">
    <property type="entry name" value="PHP_PolX"/>
    <property type="match status" value="1"/>
</dbReference>
<comment type="function">
    <text evidence="20">Repair polymerase that plays a key role in base-excision repair. During this process, the damaged base is excised by specific DNA glycosylases, the DNA backbone is nicked at the abasic site by an apurinic/apyrimidic (AP) endonuclease, and POLB removes 5'-deoxyribose-phosphate from the preincised AP site acting as a 5'-deoxyribose-phosphate lyase (5'-dRP lyase); through its DNA polymerase activity, it adds one nucleotide to the 3' end of the arising single-nucleotide gap. Conducts 'gap-filling' DNA synthesis in a stepwise distributive fashion rather than in a processive fashion as for other DNA polymerases. It is also able to cleave sugar-phosphate bonds 3' to an intact AP site, acting as an AP lyase.</text>
</comment>
<feature type="region of interest" description="Disordered" evidence="22">
    <location>
        <begin position="242"/>
        <end position="264"/>
    </location>
</feature>
<feature type="domain" description="DNA-directed DNA polymerase X" evidence="25">
    <location>
        <begin position="3"/>
        <end position="351"/>
    </location>
</feature>
<keyword evidence="6" id="KW-0488">Methylation</keyword>
<dbReference type="InterPro" id="IPR003583">
    <property type="entry name" value="Hlx-hairpin-Hlx_DNA-bd_motif"/>
</dbReference>
<dbReference type="EC" id="2.7.7.7" evidence="3"/>
<evidence type="ECO:0000256" key="6">
    <source>
        <dbReference type="ARBA" id="ARBA00022481"/>
    </source>
</evidence>
<dbReference type="Gene3D" id="3.30.210.10">
    <property type="entry name" value="DNA polymerase, thumb domain"/>
    <property type="match status" value="1"/>
</dbReference>
<keyword evidence="11" id="KW-0227">DNA damage</keyword>
<evidence type="ECO:0000256" key="9">
    <source>
        <dbReference type="ARBA" id="ARBA00022695"/>
    </source>
</evidence>
<comment type="catalytic activity">
    <reaction evidence="18">
        <text>2'-deoxyribonucleotide-(2'-deoxyribose 5'-phosphate)-2'-deoxyribonucleotide-DNA = a 3'-end 2'-deoxyribonucleotide-(2,3-dehydro-2,3-deoxyribose 5'-phosphate)-DNA + a 5'-end 5'-phospho-2'-deoxyribonucleoside-DNA + H(+)</text>
        <dbReference type="Rhea" id="RHEA:66592"/>
        <dbReference type="Rhea" id="RHEA-COMP:13180"/>
        <dbReference type="Rhea" id="RHEA-COMP:16897"/>
        <dbReference type="Rhea" id="RHEA-COMP:17067"/>
        <dbReference type="ChEBI" id="CHEBI:15378"/>
        <dbReference type="ChEBI" id="CHEBI:136412"/>
        <dbReference type="ChEBI" id="CHEBI:157695"/>
        <dbReference type="ChEBI" id="CHEBI:167181"/>
        <dbReference type="EC" id="4.2.99.18"/>
    </reaction>
</comment>
<dbReference type="InterPro" id="IPR043519">
    <property type="entry name" value="NT_sf"/>
</dbReference>
<evidence type="ECO:0000259" key="23">
    <source>
        <dbReference type="SMART" id="SM00278"/>
    </source>
</evidence>
<keyword evidence="27" id="KW-1185">Reference proteome</keyword>
<feature type="domain" description="Helix-hairpin-helix DNA-binding motif class 1" evidence="23">
    <location>
        <begin position="52"/>
        <end position="71"/>
    </location>
</feature>
<organism evidence="26 27">
    <name type="scientific">Actinocatenispora sera</name>
    <dbReference type="NCBI Taxonomy" id="390989"/>
    <lineage>
        <taxon>Bacteria</taxon>
        <taxon>Bacillati</taxon>
        <taxon>Actinomycetota</taxon>
        <taxon>Actinomycetes</taxon>
        <taxon>Micromonosporales</taxon>
        <taxon>Micromonosporaceae</taxon>
        <taxon>Actinocatenispora</taxon>
    </lineage>
</organism>
<evidence type="ECO:0000256" key="11">
    <source>
        <dbReference type="ARBA" id="ARBA00022763"/>
    </source>
</evidence>
<dbReference type="GO" id="GO:0140078">
    <property type="term" value="F:class I DNA-(apurinic or apyrimidinic site) endonuclease activity"/>
    <property type="evidence" value="ECO:0007669"/>
    <property type="project" value="UniProtKB-EC"/>
</dbReference>
<dbReference type="Proteomes" id="UP000680750">
    <property type="component" value="Chromosome"/>
</dbReference>
<dbReference type="Gene3D" id="3.20.20.140">
    <property type="entry name" value="Metal-dependent hydrolases"/>
    <property type="match status" value="1"/>
</dbReference>
<keyword evidence="7" id="KW-0237">DNA synthesis</keyword>
<evidence type="ECO:0000256" key="18">
    <source>
        <dbReference type="ARBA" id="ARBA00044632"/>
    </source>
</evidence>
<dbReference type="InterPro" id="IPR022311">
    <property type="entry name" value="PolX-like"/>
</dbReference>
<evidence type="ECO:0000256" key="19">
    <source>
        <dbReference type="ARBA" id="ARBA00044678"/>
    </source>
</evidence>
<evidence type="ECO:0000313" key="27">
    <source>
        <dbReference type="Proteomes" id="UP000680750"/>
    </source>
</evidence>
<dbReference type="GO" id="GO:0042578">
    <property type="term" value="F:phosphoric ester hydrolase activity"/>
    <property type="evidence" value="ECO:0007669"/>
    <property type="project" value="TreeGrafter"/>
</dbReference>
<keyword evidence="8" id="KW-0808">Transferase</keyword>
<dbReference type="SUPFAM" id="SSF47802">
    <property type="entry name" value="DNA polymerase beta, N-terminal domain-like"/>
    <property type="match status" value="1"/>
</dbReference>
<keyword evidence="10" id="KW-0235">DNA replication</keyword>
<evidence type="ECO:0000256" key="12">
    <source>
        <dbReference type="ARBA" id="ARBA00022843"/>
    </source>
</evidence>
<dbReference type="InterPro" id="IPR029398">
    <property type="entry name" value="PolB_thumb"/>
</dbReference>
<dbReference type="Pfam" id="PF14520">
    <property type="entry name" value="HHH_5"/>
    <property type="match status" value="1"/>
</dbReference>
<dbReference type="GO" id="GO:0008270">
    <property type="term" value="F:zinc ion binding"/>
    <property type="evidence" value="ECO:0007669"/>
    <property type="project" value="TreeGrafter"/>
</dbReference>
<evidence type="ECO:0000256" key="15">
    <source>
        <dbReference type="ARBA" id="ARBA00023204"/>
    </source>
</evidence>
<evidence type="ECO:0000256" key="10">
    <source>
        <dbReference type="ARBA" id="ARBA00022705"/>
    </source>
</evidence>
<keyword evidence="14" id="KW-0915">Sodium</keyword>
<dbReference type="GO" id="GO:0005829">
    <property type="term" value="C:cytosol"/>
    <property type="evidence" value="ECO:0007669"/>
    <property type="project" value="TreeGrafter"/>
</dbReference>
<dbReference type="Gene3D" id="1.10.150.20">
    <property type="entry name" value="5' to 3' exonuclease, C-terminal subdomain"/>
    <property type="match status" value="1"/>
</dbReference>
<evidence type="ECO:0000256" key="7">
    <source>
        <dbReference type="ARBA" id="ARBA00022634"/>
    </source>
</evidence>
<dbReference type="PRINTS" id="PR00869">
    <property type="entry name" value="DNAPOLX"/>
</dbReference>
<evidence type="ECO:0000256" key="16">
    <source>
        <dbReference type="ARBA" id="ARBA00035717"/>
    </source>
</evidence>
<dbReference type="GO" id="GO:0006281">
    <property type="term" value="P:DNA repair"/>
    <property type="evidence" value="ECO:0007669"/>
    <property type="project" value="UniProtKB-KW"/>
</dbReference>
<keyword evidence="13" id="KW-0239">DNA-directed DNA polymerase</keyword>
<evidence type="ECO:0000259" key="25">
    <source>
        <dbReference type="SMART" id="SM00483"/>
    </source>
</evidence>
<dbReference type="Pfam" id="PF02811">
    <property type="entry name" value="PHP"/>
    <property type="match status" value="1"/>
</dbReference>
<dbReference type="RefSeq" id="WP_030445242.1">
    <property type="nucleotide sequence ID" value="NZ_AP023354.1"/>
</dbReference>
<dbReference type="SMART" id="SM00481">
    <property type="entry name" value="POLIIIAc"/>
    <property type="match status" value="1"/>
</dbReference>
<evidence type="ECO:0000313" key="26">
    <source>
        <dbReference type="EMBL" id="BCJ26999.1"/>
    </source>
</evidence>
<feature type="domain" description="Polymerase/histidinol phosphatase N-terminal" evidence="24">
    <location>
        <begin position="375"/>
        <end position="453"/>
    </location>
</feature>
<dbReference type="FunFam" id="3.20.20.140:FF:000047">
    <property type="entry name" value="PHP domain-containing protein"/>
    <property type="match status" value="1"/>
</dbReference>
<dbReference type="InterPro" id="IPR002054">
    <property type="entry name" value="DNA-dir_DNA_pol_X"/>
</dbReference>
<dbReference type="PIRSF" id="PIRSF005047">
    <property type="entry name" value="UCP005047_YshC"/>
    <property type="match status" value="1"/>
</dbReference>
<dbReference type="InterPro" id="IPR027421">
    <property type="entry name" value="DNA_pol_lamdba_lyase_dom_sf"/>
</dbReference>
<evidence type="ECO:0000256" key="8">
    <source>
        <dbReference type="ARBA" id="ARBA00022679"/>
    </source>
</evidence>
<keyword evidence="26" id="KW-0269">Exonuclease</keyword>
<comment type="catalytic activity">
    <reaction evidence="19">
        <text>a 5'-end 2'-deoxyribose-2'-deoxyribonucleotide-DNA = (2E,4S)-4-hydroxypenten-2-al-5-phosphate + a 5'-end 5'-phospho-2'-deoxyribonucleoside-DNA + H(+)</text>
        <dbReference type="Rhea" id="RHEA:76255"/>
        <dbReference type="Rhea" id="RHEA-COMP:13180"/>
        <dbReference type="Rhea" id="RHEA-COMP:18657"/>
        <dbReference type="ChEBI" id="CHEBI:15378"/>
        <dbReference type="ChEBI" id="CHEBI:136412"/>
        <dbReference type="ChEBI" id="CHEBI:195194"/>
        <dbReference type="ChEBI" id="CHEBI:195195"/>
    </reaction>
</comment>
<protein>
    <recommendedName>
        <fullName evidence="5">DNA polymerase beta</fullName>
        <ecNumber evidence="3">2.7.7.7</ecNumber>
        <ecNumber evidence="4">4.2.99.18</ecNumber>
    </recommendedName>
    <alternativeName>
        <fullName evidence="16">5'-deoxyribose-phosphate lyase</fullName>
    </alternativeName>
    <alternativeName>
        <fullName evidence="17">AP lyase</fullName>
    </alternativeName>
</protein>
<feature type="domain" description="Helix-hairpin-helix DNA-binding motif class 1" evidence="23">
    <location>
        <begin position="127"/>
        <end position="146"/>
    </location>
</feature>
<gene>
    <name evidence="26" type="ORF">Asera_11070</name>
</gene>
<evidence type="ECO:0000259" key="24">
    <source>
        <dbReference type="SMART" id="SM00481"/>
    </source>
</evidence>
<evidence type="ECO:0000256" key="2">
    <source>
        <dbReference type="ARBA" id="ARBA00004496"/>
    </source>
</evidence>
<dbReference type="PANTHER" id="PTHR36928:SF1">
    <property type="entry name" value="PHOSPHATASE YCDX-RELATED"/>
    <property type="match status" value="1"/>
</dbReference>
<dbReference type="KEGG" id="aser:Asera_11070"/>
<dbReference type="Pfam" id="PF14791">
    <property type="entry name" value="DNA_pol_B_thumb"/>
    <property type="match status" value="1"/>
</dbReference>
<dbReference type="Gene3D" id="3.30.460.10">
    <property type="entry name" value="Beta Polymerase, domain 2"/>
    <property type="match status" value="1"/>
</dbReference>
<sequence>MARANERVAGLLAEYAELLAMTGGDRFKIRSYEKAARGVGGYATDLATLDEAAIRKIPNVGASIAGKVHQAVQTGTFSQLEELRRQIPAGVLTLMRIPNLGPAKALAVYRELGIADIDALLAAVENGDLRQLKGFGPRTEEVIRTGIELVRGGAGRVLMATALDLAESIVDRLAPLADRCTYAGSLRRGKETVGDIDILAAAADSGPLMAAFVALPEADTVLVRGETKTSIRTALHPAAALPAAGAGTQTDPDHTGTGGASTAAAGGASAAGGLQIDLRVVPQEVWGAALQYFTGSREHNVRVRELAVHAGLKLSEYGLFHAETDELIVAGTEQEVYERLGLQWIPPTLREDLGEVAAARAGELPELVTVDALRGDLHTHTNLTDGVASLDEMLAAAAERGYDYCAVTDHAPELFMQRMTLEKALAQREQLAERRARYPDMRLLHGTELNIAPDGSVDWPEEVLAEFDLCVASVHSHFTLPAAEQTRRLIRACENPYVQIIGHPTGRLIGRREPIDLDLPAVFEAAAATGTALEINGGPDRLDLRDEHIRWAAERGVTFAISSDAHAVPQLDFVRYATLTAQRGWLTPDQVLNCWPYERVLEFLTRPR</sequence>
<dbReference type="EMBL" id="AP023354">
    <property type="protein sequence ID" value="BCJ26999.1"/>
    <property type="molecule type" value="Genomic_DNA"/>
</dbReference>
<evidence type="ECO:0000256" key="4">
    <source>
        <dbReference type="ARBA" id="ARBA00012720"/>
    </source>
</evidence>
<keyword evidence="26" id="KW-0540">Nuclease</keyword>
<keyword evidence="9" id="KW-0548">Nucleotidyltransferase</keyword>
<evidence type="ECO:0000256" key="13">
    <source>
        <dbReference type="ARBA" id="ARBA00022932"/>
    </source>
</evidence>
<dbReference type="AlphaFoldDB" id="A0A810KXB8"/>
<name>A0A810KXB8_9ACTN</name>
<dbReference type="PANTHER" id="PTHR36928">
    <property type="entry name" value="PHOSPHATASE YCDX-RELATED"/>
    <property type="match status" value="1"/>
</dbReference>
<dbReference type="SUPFAM" id="SSF89550">
    <property type="entry name" value="PHP domain-like"/>
    <property type="match status" value="1"/>
</dbReference>
<dbReference type="PRINTS" id="PR00870">
    <property type="entry name" value="DNAPOLXBETA"/>
</dbReference>
<dbReference type="GO" id="GO:0003677">
    <property type="term" value="F:DNA binding"/>
    <property type="evidence" value="ECO:0007669"/>
    <property type="project" value="InterPro"/>
</dbReference>
<evidence type="ECO:0000256" key="21">
    <source>
        <dbReference type="ARBA" id="ARBA00049244"/>
    </source>
</evidence>
<dbReference type="GO" id="GO:0004527">
    <property type="term" value="F:exonuclease activity"/>
    <property type="evidence" value="ECO:0007669"/>
    <property type="project" value="UniProtKB-KW"/>
</dbReference>
<dbReference type="InterPro" id="IPR022312">
    <property type="entry name" value="DNA_pol_X"/>
</dbReference>
<evidence type="ECO:0000256" key="1">
    <source>
        <dbReference type="ARBA" id="ARBA00001946"/>
    </source>
</evidence>
<dbReference type="Pfam" id="PF14716">
    <property type="entry name" value="HHH_8"/>
    <property type="match status" value="1"/>
</dbReference>
<dbReference type="InterPro" id="IPR010996">
    <property type="entry name" value="HHH_MUS81"/>
</dbReference>
<feature type="domain" description="Helix-hairpin-helix DNA-binding motif class 1" evidence="23">
    <location>
        <begin position="92"/>
        <end position="111"/>
    </location>
</feature>
<keyword evidence="15" id="KW-0234">DNA repair</keyword>
<dbReference type="InterPro" id="IPR004013">
    <property type="entry name" value="PHP_dom"/>
</dbReference>
<dbReference type="SMART" id="SM00483">
    <property type="entry name" value="POLXc"/>
    <property type="match status" value="1"/>
</dbReference>
<proteinExistence type="predicted"/>